<dbReference type="Gene3D" id="1.10.400.10">
    <property type="entry name" value="GI Alpha 1, domain 2-like"/>
    <property type="match status" value="1"/>
</dbReference>
<proteinExistence type="predicted"/>
<evidence type="ECO:0000256" key="4">
    <source>
        <dbReference type="SAM" id="MobiDB-lite"/>
    </source>
</evidence>
<reference evidence="5" key="1">
    <citation type="submission" date="2024-02" db="EMBL/GenBank/DDBJ databases">
        <authorList>
            <consortium name="ELIXIR-Norway"/>
            <consortium name="Elixir Norway"/>
        </authorList>
    </citation>
    <scope>NUCLEOTIDE SEQUENCE</scope>
</reference>
<protein>
    <submittedName>
        <fullName evidence="5">Uncharacterized protein</fullName>
    </submittedName>
</protein>
<dbReference type="PRINTS" id="PR00318">
    <property type="entry name" value="GPROTEINA"/>
</dbReference>
<feature type="compositionally biased region" description="Low complexity" evidence="4">
    <location>
        <begin position="1"/>
        <end position="46"/>
    </location>
</feature>
<evidence type="ECO:0000313" key="6">
    <source>
        <dbReference type="Proteomes" id="UP001497512"/>
    </source>
</evidence>
<keyword evidence="2" id="KW-0342">GTP-binding</keyword>
<dbReference type="SUPFAM" id="SSF101447">
    <property type="entry name" value="Formin homology 2 domain (FH2 domain)"/>
    <property type="match status" value="1"/>
</dbReference>
<dbReference type="Proteomes" id="UP001497512">
    <property type="component" value="Chromosome 6"/>
</dbReference>
<name>A0ABP0UTY4_9BRYO</name>
<organism evidence="5 6">
    <name type="scientific">Sphagnum troendelagicum</name>
    <dbReference type="NCBI Taxonomy" id="128251"/>
    <lineage>
        <taxon>Eukaryota</taxon>
        <taxon>Viridiplantae</taxon>
        <taxon>Streptophyta</taxon>
        <taxon>Embryophyta</taxon>
        <taxon>Bryophyta</taxon>
        <taxon>Sphagnophytina</taxon>
        <taxon>Sphagnopsida</taxon>
        <taxon>Sphagnales</taxon>
        <taxon>Sphagnaceae</taxon>
        <taxon>Sphagnum</taxon>
    </lineage>
</organism>
<dbReference type="CDD" id="cd00066">
    <property type="entry name" value="G-alpha"/>
    <property type="match status" value="1"/>
</dbReference>
<keyword evidence="6" id="KW-1185">Reference proteome</keyword>
<dbReference type="PROSITE" id="PS51882">
    <property type="entry name" value="G_ALPHA"/>
    <property type="match status" value="1"/>
</dbReference>
<dbReference type="SUPFAM" id="SSF52540">
    <property type="entry name" value="P-loop containing nucleoside triphosphate hydrolases"/>
    <property type="match status" value="1"/>
</dbReference>
<dbReference type="Pfam" id="PF00503">
    <property type="entry name" value="G-alpha"/>
    <property type="match status" value="1"/>
</dbReference>
<evidence type="ECO:0000313" key="5">
    <source>
        <dbReference type="EMBL" id="CAK9230036.1"/>
    </source>
</evidence>
<sequence>MKVIAAGATPAAATAAASSSSQGGDGGLELLLHHASSSSLVSTAGSEGEEISVADERDTAYRRRRALESQADEREKKEEQVEGEEEEEQKKMLKALQVYPATEKDDKLLHAANASRSPVPRWSRASARSSDDEGSQCGLSSIPNPPPPPPPPPPPLPTDDFLSGVACFQQPSNPMPETPPVQGFTSQELSCSDYSHKSSLGWRRQQQLLGDSYKFAEPEPSAVAAKLKKAALVAGQQEEQTLEELLSSMGVSLTLDQESLDFAYALEYHAPPPTIMYHDDGGTGVGTMTMADNDALIDSLPVSKPLGKTASCRGFKVHKPPLDIEMQRSSKASSSSIDSRLVLQHERKTSLSGMGMVFLSEPTDTMVVAEAVRSQEAASLTSPVASIPGSENSQESSISLPVSNIPAAAAAESSQDLATTPQHNEPQRELSSFTQLQQGQDTEHCSVLLPPDNSLEVEEEVRVDQSYVSSSEVVPPLLMKPEETTIMHYCSPSQPSEESMDIGEKTVLSLYVADIPDSPASTSSSAASVAFIDASKHSQKSSSSDIGEIPASTSFSASPSIASSLSGSLAALSYYVKGKGAAPMTENSSDLSNFLPEMLDSLVCSRKPYHSALSLMGQPAYDPPHDLVATCGWVSEPASGGGSGNIPALFPTQDRKKGGCYGCGKSRHLQDKEVCMVCSSKFCSSCMVKHMGSMPEGRKCVGCIGQPIHETRRPCVGKPSRLLKHMLGPLEVQQIMKAERECPANQFRPEQVWVNGSKLSKEEMALLLGCEKSPQKLKPGRFWYDSQTGLWGKEGHRPDNIISPLLKVGGNLQTNASNGTTKIFMNGRELGKLELKMLKLAGVHCPPNTHLWVENNGNYSEEGFNNIKGNIWGKEGNIWEKASIKLLYPFFSLPTPGSSSRGNSEKVNGAVSNRFSNYLDQSKVHKLLLLGHEGSGRSTIFKQAKILYNNGFTKEEKADFKSLIQANIFKYMSILLEARERFEEDEDDLAEIRAQSSQLSVFTWNEKKERKSMSCRKGKSVFAIEPRLKQASDRFLEKMAAESLESRFPSSLYTQEFAQIVEELWNNPAIKAVYERRAELYSLPTVANYYLDRVVEVSKTEYEPTENDILQAEGLSQGSGLVQIEFDLDDKVSNSGPWQDCESPSAFGRYQLIRVGGKSCDRQKWLEMFEDIGVIIFCVALSDYDGLWPDSSGTLCNKMMQTRDLFESILKYPCFRDTPFVLLLNKNDVFEDKIFRGIPLTACEWFSDFSPIYTGNQAQQAYQYIAHRYKELFSSVNSRGRKLFTFQLNALEKTAVSLAFQYVQETLKFEEHRATGFGMLPEDSCYSTDVSSFSQHFLACQPETDRRDRKQY</sequence>
<gene>
    <name evidence="5" type="ORF">CSSPTR1EN2_LOCUS20032</name>
</gene>
<feature type="compositionally biased region" description="Basic and acidic residues" evidence="4">
    <location>
        <begin position="71"/>
        <end position="80"/>
    </location>
</feature>
<evidence type="ECO:0000256" key="1">
    <source>
        <dbReference type="ARBA" id="ARBA00022741"/>
    </source>
</evidence>
<feature type="region of interest" description="Disordered" evidence="4">
    <location>
        <begin position="1"/>
        <end position="186"/>
    </location>
</feature>
<feature type="compositionally biased region" description="Pro residues" evidence="4">
    <location>
        <begin position="143"/>
        <end position="157"/>
    </location>
</feature>
<dbReference type="PANTHER" id="PTHR10218:SF334">
    <property type="entry name" value="EXTRA-LARGE GUANINE NUCLEOTIDE-BINDING PROTEIN 3"/>
    <property type="match status" value="1"/>
</dbReference>
<dbReference type="Gene3D" id="3.40.50.300">
    <property type="entry name" value="P-loop containing nucleotide triphosphate hydrolases"/>
    <property type="match status" value="1"/>
</dbReference>
<evidence type="ECO:0000256" key="2">
    <source>
        <dbReference type="ARBA" id="ARBA00023134"/>
    </source>
</evidence>
<dbReference type="SUPFAM" id="SSF47895">
    <property type="entry name" value="Transducin (alpha subunit), insertion domain"/>
    <property type="match status" value="1"/>
</dbReference>
<feature type="region of interest" description="Disordered" evidence="4">
    <location>
        <begin position="380"/>
        <end position="399"/>
    </location>
</feature>
<dbReference type="InterPro" id="IPR001019">
    <property type="entry name" value="Gprotein_alpha_su"/>
</dbReference>
<keyword evidence="1" id="KW-0547">Nucleotide-binding</keyword>
<accession>A0ABP0UTY4</accession>
<dbReference type="EMBL" id="OZ019898">
    <property type="protein sequence ID" value="CAK9230036.1"/>
    <property type="molecule type" value="Genomic_DNA"/>
</dbReference>
<dbReference type="InterPro" id="IPR011025">
    <property type="entry name" value="GproteinA_insert"/>
</dbReference>
<dbReference type="SMART" id="SM00275">
    <property type="entry name" value="G_alpha"/>
    <property type="match status" value="1"/>
</dbReference>
<dbReference type="InterPro" id="IPR027417">
    <property type="entry name" value="P-loop_NTPase"/>
</dbReference>
<evidence type="ECO:0000256" key="3">
    <source>
        <dbReference type="ARBA" id="ARBA00023224"/>
    </source>
</evidence>
<dbReference type="PANTHER" id="PTHR10218">
    <property type="entry name" value="GTP-BINDING PROTEIN ALPHA SUBUNIT"/>
    <property type="match status" value="1"/>
</dbReference>
<keyword evidence="3" id="KW-0807">Transducer</keyword>
<feature type="compositionally biased region" description="Low complexity" evidence="4">
    <location>
        <begin position="114"/>
        <end position="128"/>
    </location>
</feature>